<keyword evidence="3" id="KW-1185">Reference proteome</keyword>
<dbReference type="PROSITE" id="PS51203">
    <property type="entry name" value="CS"/>
    <property type="match status" value="1"/>
</dbReference>
<comment type="caution">
    <text evidence="2">The sequence shown here is derived from an EMBL/GenBank/DDBJ whole genome shotgun (WGS) entry which is preliminary data.</text>
</comment>
<dbReference type="SUPFAM" id="SSF49764">
    <property type="entry name" value="HSP20-like chaperones"/>
    <property type="match status" value="1"/>
</dbReference>
<dbReference type="Proteomes" id="UP000593567">
    <property type="component" value="Unassembled WGS sequence"/>
</dbReference>
<dbReference type="PANTHER" id="PTHR12356:SF18">
    <property type="entry name" value="NUDC DOMAIN-CONTAINING PROTEIN 2"/>
    <property type="match status" value="1"/>
</dbReference>
<dbReference type="PANTHER" id="PTHR12356">
    <property type="entry name" value="NUCLEAR MOVEMENT PROTEIN NUDC"/>
    <property type="match status" value="1"/>
</dbReference>
<reference evidence="2" key="1">
    <citation type="submission" date="2020-06" db="EMBL/GenBank/DDBJ databases">
        <title>Draft genome of Bugula neritina, a colonial animal packing powerful symbionts and potential medicines.</title>
        <authorList>
            <person name="Rayko M."/>
        </authorList>
    </citation>
    <scope>NUCLEOTIDE SEQUENCE [LARGE SCALE GENOMIC DNA]</scope>
    <source>
        <strain evidence="2">Kwan_BN1</strain>
    </source>
</reference>
<organism evidence="2 3">
    <name type="scientific">Bugula neritina</name>
    <name type="common">Brown bryozoan</name>
    <name type="synonym">Sertularia neritina</name>
    <dbReference type="NCBI Taxonomy" id="10212"/>
    <lineage>
        <taxon>Eukaryota</taxon>
        <taxon>Metazoa</taxon>
        <taxon>Spiralia</taxon>
        <taxon>Lophotrochozoa</taxon>
        <taxon>Bryozoa</taxon>
        <taxon>Gymnolaemata</taxon>
        <taxon>Cheilostomatida</taxon>
        <taxon>Flustrina</taxon>
        <taxon>Buguloidea</taxon>
        <taxon>Bugulidae</taxon>
        <taxon>Bugula</taxon>
    </lineage>
</organism>
<evidence type="ECO:0000313" key="2">
    <source>
        <dbReference type="EMBL" id="KAF6026355.1"/>
    </source>
</evidence>
<sequence>MADFDERSGIVCCTTPWGLWYQTLDEVSLEVTVEGDLKSRDVTVSCQSNSLSVAIRDHKIIDGNLFGTVKAKGLIWTIESDKSQKILRIVLQKQDVSTVNTWPSLLEGSYVADEWLLENMRKKAALEAMQLKNPEFDLSGSDITGHYATGGPDTPS</sequence>
<dbReference type="GO" id="GO:0051082">
    <property type="term" value="F:unfolded protein binding"/>
    <property type="evidence" value="ECO:0007669"/>
    <property type="project" value="TreeGrafter"/>
</dbReference>
<dbReference type="InterPro" id="IPR037898">
    <property type="entry name" value="NudC_fam"/>
</dbReference>
<dbReference type="InterPro" id="IPR007052">
    <property type="entry name" value="CS_dom"/>
</dbReference>
<name>A0A7J7JJR4_BUGNE</name>
<feature type="domain" description="CS" evidence="1">
    <location>
        <begin position="13"/>
        <end position="106"/>
    </location>
</feature>
<dbReference type="AlphaFoldDB" id="A0A7J7JJR4"/>
<evidence type="ECO:0000313" key="3">
    <source>
        <dbReference type="Proteomes" id="UP000593567"/>
    </source>
</evidence>
<dbReference type="Pfam" id="PF04969">
    <property type="entry name" value="CS"/>
    <property type="match status" value="1"/>
</dbReference>
<proteinExistence type="predicted"/>
<dbReference type="Gene3D" id="1.20.5.740">
    <property type="entry name" value="Single helix bin"/>
    <property type="match status" value="1"/>
</dbReference>
<accession>A0A7J7JJR4</accession>
<dbReference type="Gene3D" id="2.60.40.790">
    <property type="match status" value="1"/>
</dbReference>
<dbReference type="OrthoDB" id="515366at2759"/>
<dbReference type="InterPro" id="IPR008978">
    <property type="entry name" value="HSP20-like_chaperone"/>
</dbReference>
<protein>
    <submittedName>
        <fullName evidence="2">NUDCD2</fullName>
    </submittedName>
</protein>
<evidence type="ECO:0000259" key="1">
    <source>
        <dbReference type="PROSITE" id="PS51203"/>
    </source>
</evidence>
<dbReference type="GO" id="GO:0006457">
    <property type="term" value="P:protein folding"/>
    <property type="evidence" value="ECO:0007669"/>
    <property type="project" value="TreeGrafter"/>
</dbReference>
<gene>
    <name evidence="2" type="ORF">EB796_015329</name>
</gene>
<dbReference type="GO" id="GO:0005737">
    <property type="term" value="C:cytoplasm"/>
    <property type="evidence" value="ECO:0007669"/>
    <property type="project" value="TreeGrafter"/>
</dbReference>
<dbReference type="EMBL" id="VXIV02002293">
    <property type="protein sequence ID" value="KAF6026355.1"/>
    <property type="molecule type" value="Genomic_DNA"/>
</dbReference>